<protein>
    <submittedName>
        <fullName evidence="2">Transferase family protein</fullName>
    </submittedName>
</protein>
<evidence type="ECO:0000256" key="1">
    <source>
        <dbReference type="SAM" id="MobiDB-lite"/>
    </source>
</evidence>
<sequence>MPTQITCASRSVHESAVGTLNTKTESTTTTPWHCSAARWADGQWISAPMGEFLQDHRLGRTYVDVQPSYFKERQRETGAVGITRATASYFEEARPRSASGHLGGARTSIETSPGSCAVSRRRQVV</sequence>
<name>A0A0B2WMW6_METAS</name>
<organism evidence="2 3">
    <name type="scientific">Metarhizium album (strain ARSEF 1941)</name>
    <dbReference type="NCBI Taxonomy" id="1081103"/>
    <lineage>
        <taxon>Eukaryota</taxon>
        <taxon>Fungi</taxon>
        <taxon>Dikarya</taxon>
        <taxon>Ascomycota</taxon>
        <taxon>Pezizomycotina</taxon>
        <taxon>Sordariomycetes</taxon>
        <taxon>Hypocreomycetidae</taxon>
        <taxon>Hypocreales</taxon>
        <taxon>Clavicipitaceae</taxon>
        <taxon>Metarhizium</taxon>
    </lineage>
</organism>
<accession>A0A0B2WMW6</accession>
<evidence type="ECO:0000313" key="3">
    <source>
        <dbReference type="Proteomes" id="UP000030816"/>
    </source>
</evidence>
<dbReference type="GeneID" id="63742239"/>
<evidence type="ECO:0000313" key="2">
    <source>
        <dbReference type="EMBL" id="KHN94355.1"/>
    </source>
</evidence>
<dbReference type="Proteomes" id="UP000030816">
    <property type="component" value="Unassembled WGS sequence"/>
</dbReference>
<reference evidence="2 3" key="1">
    <citation type="journal article" date="2014" name="Proc. Natl. Acad. Sci. U.S.A.">
        <title>Trajectory and genomic determinants of fungal-pathogen speciation and host adaptation.</title>
        <authorList>
            <person name="Hu X."/>
            <person name="Xiao G."/>
            <person name="Zheng P."/>
            <person name="Shang Y."/>
            <person name="Su Y."/>
            <person name="Zhang X."/>
            <person name="Liu X."/>
            <person name="Zhan S."/>
            <person name="St Leger R.J."/>
            <person name="Wang C."/>
        </authorList>
    </citation>
    <scope>NUCLEOTIDE SEQUENCE [LARGE SCALE GENOMIC DNA]</scope>
    <source>
        <strain evidence="2 3">ARSEF 1941</strain>
    </source>
</reference>
<dbReference type="HOGENOM" id="CLU_1993124_0_0_1"/>
<keyword evidence="2" id="KW-0808">Transferase</keyword>
<dbReference type="GO" id="GO:0016740">
    <property type="term" value="F:transferase activity"/>
    <property type="evidence" value="ECO:0007669"/>
    <property type="project" value="UniProtKB-KW"/>
</dbReference>
<dbReference type="EMBL" id="AZHE01000036">
    <property type="protein sequence ID" value="KHN94355.1"/>
    <property type="molecule type" value="Genomic_DNA"/>
</dbReference>
<gene>
    <name evidence="2" type="ORF">MAM_07784</name>
</gene>
<dbReference type="AlphaFoldDB" id="A0A0B2WMW6"/>
<dbReference type="RefSeq" id="XP_040675421.1">
    <property type="nucleotide sequence ID" value="XM_040826582.1"/>
</dbReference>
<keyword evidence="3" id="KW-1185">Reference proteome</keyword>
<comment type="caution">
    <text evidence="2">The sequence shown here is derived from an EMBL/GenBank/DDBJ whole genome shotgun (WGS) entry which is preliminary data.</text>
</comment>
<proteinExistence type="predicted"/>
<feature type="region of interest" description="Disordered" evidence="1">
    <location>
        <begin position="93"/>
        <end position="125"/>
    </location>
</feature>
<dbReference type="STRING" id="1081103.A0A0B2WMW6"/>